<feature type="non-terminal residue" evidence="2">
    <location>
        <position position="90"/>
    </location>
</feature>
<dbReference type="EMBL" id="ML978293">
    <property type="protein sequence ID" value="KAF2024498.1"/>
    <property type="molecule type" value="Genomic_DNA"/>
</dbReference>
<sequence>ASLYHAVSYTWGDASEQELITILSGTEQRGMIIRKNCADVLRQLAYFKTSKYYWIDAICINQSDNPEKEVQVASMGQIFSRADRVLACLG</sequence>
<dbReference type="AlphaFoldDB" id="A0A9P4LGM7"/>
<gene>
    <name evidence="2" type="ORF">EK21DRAFT_15865</name>
</gene>
<evidence type="ECO:0000259" key="1">
    <source>
        <dbReference type="Pfam" id="PF06985"/>
    </source>
</evidence>
<organism evidence="2 3">
    <name type="scientific">Setomelanomma holmii</name>
    <dbReference type="NCBI Taxonomy" id="210430"/>
    <lineage>
        <taxon>Eukaryota</taxon>
        <taxon>Fungi</taxon>
        <taxon>Dikarya</taxon>
        <taxon>Ascomycota</taxon>
        <taxon>Pezizomycotina</taxon>
        <taxon>Dothideomycetes</taxon>
        <taxon>Pleosporomycetidae</taxon>
        <taxon>Pleosporales</taxon>
        <taxon>Pleosporineae</taxon>
        <taxon>Phaeosphaeriaceae</taxon>
        <taxon>Setomelanomma</taxon>
    </lineage>
</organism>
<feature type="non-terminal residue" evidence="2">
    <location>
        <position position="1"/>
    </location>
</feature>
<accession>A0A9P4LGM7</accession>
<comment type="caution">
    <text evidence="2">The sequence shown here is derived from an EMBL/GenBank/DDBJ whole genome shotgun (WGS) entry which is preliminary data.</text>
</comment>
<protein>
    <submittedName>
        <fullName evidence="2">Heterokaryon incompatibility</fullName>
    </submittedName>
</protein>
<dbReference type="OrthoDB" id="3773119at2759"/>
<proteinExistence type="predicted"/>
<dbReference type="InterPro" id="IPR052895">
    <property type="entry name" value="HetReg/Transcr_Mod"/>
</dbReference>
<dbReference type="Proteomes" id="UP000799777">
    <property type="component" value="Unassembled WGS sequence"/>
</dbReference>
<evidence type="ECO:0000313" key="3">
    <source>
        <dbReference type="Proteomes" id="UP000799777"/>
    </source>
</evidence>
<dbReference type="PANTHER" id="PTHR24148:SF64">
    <property type="entry name" value="HETEROKARYON INCOMPATIBILITY DOMAIN-CONTAINING PROTEIN"/>
    <property type="match status" value="1"/>
</dbReference>
<evidence type="ECO:0000313" key="2">
    <source>
        <dbReference type="EMBL" id="KAF2024498.1"/>
    </source>
</evidence>
<dbReference type="Pfam" id="PF06985">
    <property type="entry name" value="HET"/>
    <property type="match status" value="1"/>
</dbReference>
<dbReference type="PANTHER" id="PTHR24148">
    <property type="entry name" value="ANKYRIN REPEAT DOMAIN-CONTAINING PROTEIN 39 HOMOLOG-RELATED"/>
    <property type="match status" value="1"/>
</dbReference>
<dbReference type="InterPro" id="IPR010730">
    <property type="entry name" value="HET"/>
</dbReference>
<keyword evidence="3" id="KW-1185">Reference proteome</keyword>
<name>A0A9P4LGM7_9PLEO</name>
<feature type="domain" description="Heterokaryon incompatibility" evidence="1">
    <location>
        <begin position="4"/>
        <end position="90"/>
    </location>
</feature>
<reference evidence="2" key="1">
    <citation type="journal article" date="2020" name="Stud. Mycol.">
        <title>101 Dothideomycetes genomes: a test case for predicting lifestyles and emergence of pathogens.</title>
        <authorList>
            <person name="Haridas S."/>
            <person name="Albert R."/>
            <person name="Binder M."/>
            <person name="Bloem J."/>
            <person name="Labutti K."/>
            <person name="Salamov A."/>
            <person name="Andreopoulos B."/>
            <person name="Baker S."/>
            <person name="Barry K."/>
            <person name="Bills G."/>
            <person name="Bluhm B."/>
            <person name="Cannon C."/>
            <person name="Castanera R."/>
            <person name="Culley D."/>
            <person name="Daum C."/>
            <person name="Ezra D."/>
            <person name="Gonzalez J."/>
            <person name="Henrissat B."/>
            <person name="Kuo A."/>
            <person name="Liang C."/>
            <person name="Lipzen A."/>
            <person name="Lutzoni F."/>
            <person name="Magnuson J."/>
            <person name="Mondo S."/>
            <person name="Nolan M."/>
            <person name="Ohm R."/>
            <person name="Pangilinan J."/>
            <person name="Park H.-J."/>
            <person name="Ramirez L."/>
            <person name="Alfaro M."/>
            <person name="Sun H."/>
            <person name="Tritt A."/>
            <person name="Yoshinaga Y."/>
            <person name="Zwiers L.-H."/>
            <person name="Turgeon B."/>
            <person name="Goodwin S."/>
            <person name="Spatafora J."/>
            <person name="Crous P."/>
            <person name="Grigoriev I."/>
        </authorList>
    </citation>
    <scope>NUCLEOTIDE SEQUENCE</scope>
    <source>
        <strain evidence="2">CBS 110217</strain>
    </source>
</reference>